<keyword evidence="6" id="KW-0862">Zinc</keyword>
<comment type="caution">
    <text evidence="10">The sequence shown here is derived from an EMBL/GenBank/DDBJ whole genome shotgun (WGS) entry which is preliminary data.</text>
</comment>
<dbReference type="PANTHER" id="PTHR47442:SF1">
    <property type="entry name" value="MYND-TYPE ZINC FINGER PROTEIN MUB1"/>
    <property type="match status" value="1"/>
</dbReference>
<dbReference type="PANTHER" id="PTHR47442">
    <property type="entry name" value="MYND-TYPE ZINC FINGER PROTEIN MUB1"/>
    <property type="match status" value="1"/>
</dbReference>
<dbReference type="GO" id="GO:0007163">
    <property type="term" value="P:establishment or maintenance of cell polarity"/>
    <property type="evidence" value="ECO:0007669"/>
    <property type="project" value="TreeGrafter"/>
</dbReference>
<evidence type="ECO:0000256" key="3">
    <source>
        <dbReference type="ARBA" id="ARBA00022490"/>
    </source>
</evidence>
<keyword evidence="11" id="KW-1185">Reference proteome</keyword>
<dbReference type="EMBL" id="PUHR01000255">
    <property type="protein sequence ID" value="KAG0656576.1"/>
    <property type="molecule type" value="Genomic_DNA"/>
</dbReference>
<dbReference type="GO" id="GO:0006511">
    <property type="term" value="P:ubiquitin-dependent protein catabolic process"/>
    <property type="evidence" value="ECO:0007669"/>
    <property type="project" value="TreeGrafter"/>
</dbReference>
<evidence type="ECO:0000256" key="4">
    <source>
        <dbReference type="ARBA" id="ARBA00022723"/>
    </source>
</evidence>
<dbReference type="Proteomes" id="UP000750334">
    <property type="component" value="Unassembled WGS sequence"/>
</dbReference>
<dbReference type="OrthoDB" id="5594178at2759"/>
<keyword evidence="3" id="KW-0963">Cytoplasm</keyword>
<dbReference type="GO" id="GO:0008270">
    <property type="term" value="F:zinc ion binding"/>
    <property type="evidence" value="ECO:0007669"/>
    <property type="project" value="UniProtKB-KW"/>
</dbReference>
<evidence type="ECO:0000259" key="9">
    <source>
        <dbReference type="PROSITE" id="PS50865"/>
    </source>
</evidence>
<evidence type="ECO:0000256" key="8">
    <source>
        <dbReference type="SAM" id="MobiDB-lite"/>
    </source>
</evidence>
<evidence type="ECO:0000256" key="1">
    <source>
        <dbReference type="ARBA" id="ARBA00004496"/>
    </source>
</evidence>
<evidence type="ECO:0000313" key="10">
    <source>
        <dbReference type="EMBL" id="KAG0656576.1"/>
    </source>
</evidence>
<dbReference type="Pfam" id="PF01753">
    <property type="entry name" value="zf-MYND"/>
    <property type="match status" value="1"/>
</dbReference>
<dbReference type="FunFam" id="6.10.140.2220:FF:000003">
    <property type="entry name" value="MYND-type zinc finger protein"/>
    <property type="match status" value="1"/>
</dbReference>
<evidence type="ECO:0000313" key="11">
    <source>
        <dbReference type="Proteomes" id="UP000750334"/>
    </source>
</evidence>
<organism evidence="10 11">
    <name type="scientific">Maudiozyma exigua</name>
    <name type="common">Yeast</name>
    <name type="synonym">Kazachstania exigua</name>
    <dbReference type="NCBI Taxonomy" id="34358"/>
    <lineage>
        <taxon>Eukaryota</taxon>
        <taxon>Fungi</taxon>
        <taxon>Dikarya</taxon>
        <taxon>Ascomycota</taxon>
        <taxon>Saccharomycotina</taxon>
        <taxon>Saccharomycetes</taxon>
        <taxon>Saccharomycetales</taxon>
        <taxon>Saccharomycetaceae</taxon>
        <taxon>Maudiozyma</taxon>
    </lineage>
</organism>
<keyword evidence="4" id="KW-0479">Metal-binding</keyword>
<evidence type="ECO:0000256" key="5">
    <source>
        <dbReference type="ARBA" id="ARBA00022771"/>
    </source>
</evidence>
<reference evidence="10 11" key="1">
    <citation type="submission" date="2020-11" db="EMBL/GenBank/DDBJ databases">
        <title>Kefir isolates.</title>
        <authorList>
            <person name="Marcisauskas S."/>
            <person name="Kim Y."/>
            <person name="Blasche S."/>
        </authorList>
    </citation>
    <scope>NUCLEOTIDE SEQUENCE [LARGE SCALE GENOMIC DNA]</scope>
    <source>
        <strain evidence="10 11">OG2</strain>
    </source>
</reference>
<feature type="compositionally biased region" description="Polar residues" evidence="8">
    <location>
        <begin position="588"/>
        <end position="649"/>
    </location>
</feature>
<dbReference type="SUPFAM" id="SSF144232">
    <property type="entry name" value="HIT/MYND zinc finger-like"/>
    <property type="match status" value="1"/>
</dbReference>
<comment type="similarity">
    <text evidence="2">Belongs to the MUB1/samB family.</text>
</comment>
<evidence type="ECO:0000256" key="6">
    <source>
        <dbReference type="ARBA" id="ARBA00022833"/>
    </source>
</evidence>
<sequence>MRETNYRSVTANKPVVTITSTLYDRRALDVVSDIPLINSLNHLTYLTSNSAKIRDIIANDGALERLVGILHNCYFSHLEISYQQEILASRHIRADVMEMKQRQALHAWKWTLAFQCLVLTGTRGSELIRNRVVSAGVLPLLATVLDNYLLYSKNYDFINGTYLSFDFKKMNLDSHESYLLLKKSNNETFKEYLTNLIGDSIYHLPEDIYHFDEVLLKSKLTKETDFGLLWETLYDGTIDEDAYESNIFMDIEQIIPDILIPRDFYLGRIVPKQDDVIWSLQLLAFISKYTYMKKSLQKVVPDERLSFRPIIDRIRQRLIMSKGKSLPLPLLNSKNGDIDSTGSNESTNSSNDKFELEIRNPNISIDNDYQNVINSSKISFCSSLEIHTDMEDDIDDVSDVDMESALPLNENSFLAELRDVANTCDEKSAFHKNDQKICNVTNPYKHLGLKIKPNLKMSRIEKERFLRDNFIKNWKYEELSMNIDDHDIHSNDSNLPMLNLFPLVEKYTVTSDNPKDVIYWSSVIMCNSCRKNEATGVRQCSNFSCGKWEEYPRQFAKCRRCKRTKYCSRKCQLKAWTYHRYWCHEASANSKNSTSNGGIESDTTTPNDSQGGNSTDISEVIATNMSNLSTTEVMNNDEGSTDTHVTSSDNNDEQERHTEQE</sequence>
<name>A0A9P6VW38_MAUEX</name>
<dbReference type="AlphaFoldDB" id="A0A9P6VW38"/>
<comment type="subcellular location">
    <subcellularLocation>
        <location evidence="1">Cytoplasm</location>
    </subcellularLocation>
</comment>
<protein>
    <recommendedName>
        <fullName evidence="9">MYND-type domain-containing protein</fullName>
    </recommendedName>
</protein>
<gene>
    <name evidence="10" type="ORF">C6P45_002647</name>
</gene>
<dbReference type="InterPro" id="IPR002893">
    <property type="entry name" value="Znf_MYND"/>
</dbReference>
<dbReference type="GO" id="GO:1990304">
    <property type="term" value="C:MUB1-RAD6-UBR2 ubiquitin ligase complex"/>
    <property type="evidence" value="ECO:0007669"/>
    <property type="project" value="TreeGrafter"/>
</dbReference>
<evidence type="ECO:0000256" key="7">
    <source>
        <dbReference type="PROSITE-ProRule" id="PRU00134"/>
    </source>
</evidence>
<feature type="domain" description="MYND-type" evidence="9">
    <location>
        <begin position="542"/>
        <end position="583"/>
    </location>
</feature>
<keyword evidence="5 7" id="KW-0863">Zinc-finger</keyword>
<dbReference type="Gene3D" id="6.10.140.2220">
    <property type="match status" value="1"/>
</dbReference>
<feature type="region of interest" description="Disordered" evidence="8">
    <location>
        <begin position="588"/>
        <end position="661"/>
    </location>
</feature>
<accession>A0A9P6VW38</accession>
<dbReference type="GO" id="GO:0005737">
    <property type="term" value="C:cytoplasm"/>
    <property type="evidence" value="ECO:0007669"/>
    <property type="project" value="UniProtKB-SubCell"/>
</dbReference>
<dbReference type="PROSITE" id="PS50865">
    <property type="entry name" value="ZF_MYND_2"/>
    <property type="match status" value="1"/>
</dbReference>
<dbReference type="InterPro" id="IPR051664">
    <property type="entry name" value="MYND-type_zinc_finger"/>
</dbReference>
<proteinExistence type="inferred from homology"/>
<evidence type="ECO:0000256" key="2">
    <source>
        <dbReference type="ARBA" id="ARBA00010655"/>
    </source>
</evidence>